<sequence>MVSGVGTGSGFGSGFGVGAGSGLGFGVGAGSGLGSGFGVGAGSGCGLGFGSVFVLLHAAATSGKVMTLAIDPRVGNFLIINIKWINSIMYILTSK</sequence>
<keyword evidence="2" id="KW-1185">Reference proteome</keyword>
<dbReference type="EMBL" id="CP029295">
    <property type="protein sequence ID" value="AXE60784.1"/>
    <property type="molecule type" value="Genomic_DNA"/>
</dbReference>
<reference evidence="1 2" key="1">
    <citation type="submission" date="2018-05" db="EMBL/GenBank/DDBJ databases">
        <title>Annotation of the Mycoplasma phocidae genome.</title>
        <authorList>
            <person name="Brown D.R."/>
            <person name="Kutish G.F."/>
            <person name="Frasca S.Jr."/>
        </authorList>
    </citation>
    <scope>NUCLEOTIDE SEQUENCE [LARGE SCALE GENOMIC DNA]</scope>
    <source>
        <strain evidence="1 2">105</strain>
    </source>
</reference>
<organism evidence="1 2">
    <name type="scientific">[Mycoplasma] phocae</name>
    <dbReference type="NCBI Taxonomy" id="142651"/>
    <lineage>
        <taxon>Bacteria</taxon>
        <taxon>Bacillati</taxon>
        <taxon>Mycoplasmatota</taxon>
        <taxon>Mycoplasmoidales</taxon>
        <taxon>Metamycoplasmataceae</taxon>
        <taxon>Metamycoplasma</taxon>
    </lineage>
</organism>
<evidence type="ECO:0000313" key="1">
    <source>
        <dbReference type="EMBL" id="AXE60784.1"/>
    </source>
</evidence>
<dbReference type="KEGG" id="mpho:DA803_01620"/>
<gene>
    <name evidence="1" type="ORF">DA803_01620</name>
</gene>
<dbReference type="Proteomes" id="UP000252477">
    <property type="component" value="Chromosome"/>
</dbReference>
<evidence type="ECO:0000313" key="2">
    <source>
        <dbReference type="Proteomes" id="UP000252477"/>
    </source>
</evidence>
<proteinExistence type="predicted"/>
<accession>A0A2Z5IQL1</accession>
<protein>
    <submittedName>
        <fullName evidence="1">Uncharacterized protein</fullName>
    </submittedName>
</protein>
<name>A0A2Z5IQL1_9BACT</name>
<dbReference type="AlphaFoldDB" id="A0A2Z5IQL1"/>